<feature type="domain" description="Aromatic amino acid beta-eliminating lyase/threonine aldolase" evidence="6">
    <location>
        <begin position="3"/>
        <end position="285"/>
    </location>
</feature>
<organism evidence="7 8">
    <name type="scientific">Haloplanus ruber</name>
    <dbReference type="NCBI Taxonomy" id="869892"/>
    <lineage>
        <taxon>Archaea</taxon>
        <taxon>Methanobacteriati</taxon>
        <taxon>Methanobacteriota</taxon>
        <taxon>Stenosarchaea group</taxon>
        <taxon>Halobacteria</taxon>
        <taxon>Halobacteriales</taxon>
        <taxon>Haloferacaceae</taxon>
        <taxon>Haloplanus</taxon>
    </lineage>
</organism>
<proteinExistence type="inferred from homology"/>
<dbReference type="Gene3D" id="3.40.640.10">
    <property type="entry name" value="Type I PLP-dependent aspartate aminotransferase-like (Major domain)"/>
    <property type="match status" value="1"/>
</dbReference>
<dbReference type="PIRSF" id="PIRSF017617">
    <property type="entry name" value="Thr_aldolase"/>
    <property type="match status" value="1"/>
</dbReference>
<evidence type="ECO:0000256" key="5">
    <source>
        <dbReference type="PIRSR" id="PIRSR017617-1"/>
    </source>
</evidence>
<comment type="similarity">
    <text evidence="2">Belongs to the threonine aldolase family.</text>
</comment>
<dbReference type="InterPro" id="IPR023603">
    <property type="entry name" value="Low_specificity_L-TA-like"/>
</dbReference>
<dbReference type="GO" id="GO:0016829">
    <property type="term" value="F:lyase activity"/>
    <property type="evidence" value="ECO:0007669"/>
    <property type="project" value="UniProtKB-KW"/>
</dbReference>
<dbReference type="InterPro" id="IPR015421">
    <property type="entry name" value="PyrdxlP-dep_Trfase_major"/>
</dbReference>
<dbReference type="Proteomes" id="UP001597075">
    <property type="component" value="Unassembled WGS sequence"/>
</dbReference>
<evidence type="ECO:0000256" key="3">
    <source>
        <dbReference type="ARBA" id="ARBA00022898"/>
    </source>
</evidence>
<protein>
    <submittedName>
        <fullName evidence="7">Threonine aldolase family protein</fullName>
    </submittedName>
</protein>
<dbReference type="GO" id="GO:0044283">
    <property type="term" value="P:small molecule biosynthetic process"/>
    <property type="evidence" value="ECO:0007669"/>
    <property type="project" value="UniProtKB-ARBA"/>
</dbReference>
<dbReference type="InterPro" id="IPR015422">
    <property type="entry name" value="PyrdxlP-dep_Trfase_small"/>
</dbReference>
<keyword evidence="3" id="KW-0663">Pyridoxal phosphate</keyword>
<sequence>MIDLRSDTVTAPSDAMRDAARDAAVGDDVYRDDPTVNELERRAADLVGCEAALFVPTGTMGNQIAAAVHADPGGEVLVDSEAHVVRWELGGLATNAGLQTRTVDAGDRAVPSPGQVHAGCHDRDLHRPGTALCWLENTHNARGGVAVPAERVRETAAAAADNGVPVHLDGARLFNACVALDVDPAAMVAPVDSVLFCLSKGLGAPVGSMLAGSEAFVEAARRERKRHGGGMRQAGIVAAPGLEALSNRDRLATDHANAERLAAGLDALDGVSAPTPDTNIVVADVGGTGLDDAAFVDACAAHDVGAVPFGGTTVRFCTHLDVDRTDVSRALDRIEDAVASAA</sequence>
<comment type="cofactor">
    <cofactor evidence="1">
        <name>pyridoxal 5'-phosphate</name>
        <dbReference type="ChEBI" id="CHEBI:597326"/>
    </cofactor>
</comment>
<evidence type="ECO:0000313" key="7">
    <source>
        <dbReference type="EMBL" id="MFD1633488.1"/>
    </source>
</evidence>
<dbReference type="AlphaFoldDB" id="A0ABD6CXL2"/>
<dbReference type="RefSeq" id="WP_256405631.1">
    <property type="nucleotide sequence ID" value="NZ_CP187151.1"/>
</dbReference>
<dbReference type="Gene3D" id="3.90.1150.10">
    <property type="entry name" value="Aspartate Aminotransferase, domain 1"/>
    <property type="match status" value="1"/>
</dbReference>
<keyword evidence="8" id="KW-1185">Reference proteome</keyword>
<evidence type="ECO:0000256" key="1">
    <source>
        <dbReference type="ARBA" id="ARBA00001933"/>
    </source>
</evidence>
<feature type="modified residue" description="N6-(pyridoxal phosphate)lysine" evidence="5">
    <location>
        <position position="200"/>
    </location>
</feature>
<dbReference type="SUPFAM" id="SSF53383">
    <property type="entry name" value="PLP-dependent transferases"/>
    <property type="match status" value="1"/>
</dbReference>
<dbReference type="PANTHER" id="PTHR48097">
    <property type="entry name" value="L-THREONINE ALDOLASE-RELATED"/>
    <property type="match status" value="1"/>
</dbReference>
<comment type="caution">
    <text evidence="7">The sequence shown here is derived from an EMBL/GenBank/DDBJ whole genome shotgun (WGS) entry which is preliminary data.</text>
</comment>
<name>A0ABD6CXL2_9EURY</name>
<keyword evidence="4" id="KW-0456">Lyase</keyword>
<dbReference type="InterPro" id="IPR015424">
    <property type="entry name" value="PyrdxlP-dep_Trfase"/>
</dbReference>
<reference evidence="7 8" key="1">
    <citation type="journal article" date="2019" name="Int. J. Syst. Evol. Microbiol.">
        <title>The Global Catalogue of Microorganisms (GCM) 10K type strain sequencing project: providing services to taxonomists for standard genome sequencing and annotation.</title>
        <authorList>
            <consortium name="The Broad Institute Genomics Platform"/>
            <consortium name="The Broad Institute Genome Sequencing Center for Infectious Disease"/>
            <person name="Wu L."/>
            <person name="Ma J."/>
        </authorList>
    </citation>
    <scope>NUCLEOTIDE SEQUENCE [LARGE SCALE GENOMIC DNA]</scope>
    <source>
        <strain evidence="7 8">CGMCC 1.10594</strain>
    </source>
</reference>
<dbReference type="PANTHER" id="PTHR48097:SF9">
    <property type="entry name" value="L-THREONINE ALDOLASE"/>
    <property type="match status" value="1"/>
</dbReference>
<accession>A0ABD6CXL2</accession>
<evidence type="ECO:0000313" key="8">
    <source>
        <dbReference type="Proteomes" id="UP001597075"/>
    </source>
</evidence>
<dbReference type="EMBL" id="JBHUDL010000009">
    <property type="protein sequence ID" value="MFD1633488.1"/>
    <property type="molecule type" value="Genomic_DNA"/>
</dbReference>
<evidence type="ECO:0000259" key="6">
    <source>
        <dbReference type="Pfam" id="PF01212"/>
    </source>
</evidence>
<evidence type="ECO:0000256" key="4">
    <source>
        <dbReference type="ARBA" id="ARBA00023239"/>
    </source>
</evidence>
<dbReference type="Pfam" id="PF01212">
    <property type="entry name" value="Beta_elim_lyase"/>
    <property type="match status" value="1"/>
</dbReference>
<evidence type="ECO:0000256" key="2">
    <source>
        <dbReference type="ARBA" id="ARBA00006966"/>
    </source>
</evidence>
<gene>
    <name evidence="7" type="ORF">ACFSBJ_07025</name>
</gene>
<dbReference type="InterPro" id="IPR001597">
    <property type="entry name" value="ArAA_b-elim_lyase/Thr_aldolase"/>
</dbReference>
<dbReference type="FunFam" id="3.40.640.10:FF:000030">
    <property type="entry name" value="Low-specificity L-threonine aldolase"/>
    <property type="match status" value="1"/>
</dbReference>
<dbReference type="NCBIfam" id="NF041359">
    <property type="entry name" value="GntG_guanitoxin"/>
    <property type="match status" value="1"/>
</dbReference>